<evidence type="ECO:0000256" key="1">
    <source>
        <dbReference type="SAM" id="MobiDB-lite"/>
    </source>
</evidence>
<organism evidence="2 3">
    <name type="scientific">Ficus carica</name>
    <name type="common">Common fig</name>
    <dbReference type="NCBI Taxonomy" id="3494"/>
    <lineage>
        <taxon>Eukaryota</taxon>
        <taxon>Viridiplantae</taxon>
        <taxon>Streptophyta</taxon>
        <taxon>Embryophyta</taxon>
        <taxon>Tracheophyta</taxon>
        <taxon>Spermatophyta</taxon>
        <taxon>Magnoliopsida</taxon>
        <taxon>eudicotyledons</taxon>
        <taxon>Gunneridae</taxon>
        <taxon>Pentapetalae</taxon>
        <taxon>rosids</taxon>
        <taxon>fabids</taxon>
        <taxon>Rosales</taxon>
        <taxon>Moraceae</taxon>
        <taxon>Ficeae</taxon>
        <taxon>Ficus</taxon>
    </lineage>
</organism>
<sequence>MEDGSTLAMGRDVEGCSGNEKVDDGDRVGEHGSDALEGEEIGEAQSAEMTERSNTLHLLVLMPVNFVIVMDSTVEGLSFSTQSASVQDALSCALAKRTVGLVKSGMVIGLGTRCILSLVIGELGKLIKEGKVRID</sequence>
<dbReference type="EMBL" id="BTGU01001920">
    <property type="protein sequence ID" value="GMN31332.1"/>
    <property type="molecule type" value="Genomic_DNA"/>
</dbReference>
<comment type="caution">
    <text evidence="2">The sequence shown here is derived from an EMBL/GenBank/DDBJ whole genome shotgun (WGS) entry which is preliminary data.</text>
</comment>
<proteinExistence type="predicted"/>
<protein>
    <submittedName>
        <fullName evidence="2">Uncharacterized protein</fullName>
    </submittedName>
</protein>
<evidence type="ECO:0000313" key="3">
    <source>
        <dbReference type="Proteomes" id="UP001187192"/>
    </source>
</evidence>
<dbReference type="AlphaFoldDB" id="A0AA88CVH3"/>
<reference evidence="2" key="1">
    <citation type="submission" date="2023-07" db="EMBL/GenBank/DDBJ databases">
        <title>draft genome sequence of fig (Ficus carica).</title>
        <authorList>
            <person name="Takahashi T."/>
            <person name="Nishimura K."/>
        </authorList>
    </citation>
    <scope>NUCLEOTIDE SEQUENCE</scope>
</reference>
<evidence type="ECO:0000313" key="2">
    <source>
        <dbReference type="EMBL" id="GMN31332.1"/>
    </source>
</evidence>
<name>A0AA88CVH3_FICCA</name>
<feature type="compositionally biased region" description="Basic and acidic residues" evidence="1">
    <location>
        <begin position="20"/>
        <end position="34"/>
    </location>
</feature>
<gene>
    <name evidence="2" type="ORF">TIFTF001_041576</name>
</gene>
<feature type="region of interest" description="Disordered" evidence="1">
    <location>
        <begin position="1"/>
        <end position="49"/>
    </location>
</feature>
<accession>A0AA88CVH3</accession>
<keyword evidence="3" id="KW-1185">Reference proteome</keyword>
<dbReference type="Proteomes" id="UP001187192">
    <property type="component" value="Unassembled WGS sequence"/>
</dbReference>